<reference evidence="2" key="1">
    <citation type="journal article" date="2023" name="Insect Mol. Biol.">
        <title>Genome sequencing provides insights into the evolution of gene families encoding plant cell wall-degrading enzymes in longhorned beetles.</title>
        <authorList>
            <person name="Shin N.R."/>
            <person name="Okamura Y."/>
            <person name="Kirsch R."/>
            <person name="Pauchet Y."/>
        </authorList>
    </citation>
    <scope>NUCLEOTIDE SEQUENCE</scope>
    <source>
        <strain evidence="2">RBIC_L_NR</strain>
    </source>
</reference>
<keyword evidence="3" id="KW-1185">Reference proteome</keyword>
<evidence type="ECO:0000259" key="1">
    <source>
        <dbReference type="Pfam" id="PF03732"/>
    </source>
</evidence>
<dbReference type="Proteomes" id="UP001162156">
    <property type="component" value="Unassembled WGS sequence"/>
</dbReference>
<accession>A0AAV8ZPF1</accession>
<proteinExistence type="predicted"/>
<evidence type="ECO:0000313" key="3">
    <source>
        <dbReference type="Proteomes" id="UP001162156"/>
    </source>
</evidence>
<dbReference type="AlphaFoldDB" id="A0AAV8ZPF1"/>
<name>A0AAV8ZPF1_9CUCU</name>
<sequence length="204" mass="23566">MVQENKRRDDLMERLFSRMSPSPAESASSQSTAYHIMPDLSKSISTFDGEGGNSEARAWFNTIKSMQQLHNWPGSFALEAARANLRGGALHWFNSRSEQLNSWELFKNAFQKTFICIESLPIKWKRMNERVQQRGESISSYFHEKEKLCRDLNLSFSDTREQLLVGLWRKELCSLVAAMPEKDKDTDDLLHDILSQEKITSTEI</sequence>
<dbReference type="InterPro" id="IPR005162">
    <property type="entry name" value="Retrotrans_gag_dom"/>
</dbReference>
<dbReference type="Pfam" id="PF03732">
    <property type="entry name" value="Retrotrans_gag"/>
    <property type="match status" value="1"/>
</dbReference>
<dbReference type="EMBL" id="JANEYF010000948">
    <property type="protein sequence ID" value="KAJ8966728.1"/>
    <property type="molecule type" value="Genomic_DNA"/>
</dbReference>
<comment type="caution">
    <text evidence="2">The sequence shown here is derived from an EMBL/GenBank/DDBJ whole genome shotgun (WGS) entry which is preliminary data.</text>
</comment>
<organism evidence="2 3">
    <name type="scientific">Rhamnusium bicolor</name>
    <dbReference type="NCBI Taxonomy" id="1586634"/>
    <lineage>
        <taxon>Eukaryota</taxon>
        <taxon>Metazoa</taxon>
        <taxon>Ecdysozoa</taxon>
        <taxon>Arthropoda</taxon>
        <taxon>Hexapoda</taxon>
        <taxon>Insecta</taxon>
        <taxon>Pterygota</taxon>
        <taxon>Neoptera</taxon>
        <taxon>Endopterygota</taxon>
        <taxon>Coleoptera</taxon>
        <taxon>Polyphaga</taxon>
        <taxon>Cucujiformia</taxon>
        <taxon>Chrysomeloidea</taxon>
        <taxon>Cerambycidae</taxon>
        <taxon>Lepturinae</taxon>
        <taxon>Rhagiini</taxon>
        <taxon>Rhamnusium</taxon>
    </lineage>
</organism>
<evidence type="ECO:0000313" key="2">
    <source>
        <dbReference type="EMBL" id="KAJ8966728.1"/>
    </source>
</evidence>
<feature type="domain" description="Retrotransposon gag" evidence="1">
    <location>
        <begin position="83"/>
        <end position="167"/>
    </location>
</feature>
<protein>
    <recommendedName>
        <fullName evidence="1">Retrotransposon gag domain-containing protein</fullName>
    </recommendedName>
</protein>
<gene>
    <name evidence="2" type="ORF">NQ314_003338</name>
</gene>